<dbReference type="PANTHER" id="PTHR42832">
    <property type="entry name" value="AMINO ACID AMINOTRANSFERASE"/>
    <property type="match status" value="1"/>
</dbReference>
<evidence type="ECO:0000313" key="5">
    <source>
        <dbReference type="EMBL" id="MBU5677043.1"/>
    </source>
</evidence>
<keyword evidence="3 5" id="KW-0808">Transferase</keyword>
<organism evidence="5 6">
    <name type="scientific">Alkaliphilus flagellatus</name>
    <dbReference type="NCBI Taxonomy" id="2841507"/>
    <lineage>
        <taxon>Bacteria</taxon>
        <taxon>Bacillati</taxon>
        <taxon>Bacillota</taxon>
        <taxon>Clostridia</taxon>
        <taxon>Peptostreptococcales</taxon>
        <taxon>Natronincolaceae</taxon>
        <taxon>Alkaliphilus</taxon>
    </lineage>
</organism>
<keyword evidence="6" id="KW-1185">Reference proteome</keyword>
<feature type="domain" description="Aminotransferase class I/classII large" evidence="4">
    <location>
        <begin position="45"/>
        <end position="394"/>
    </location>
</feature>
<comment type="caution">
    <text evidence="5">The sequence shown here is derived from an EMBL/GenBank/DDBJ whole genome shotgun (WGS) entry which is preliminary data.</text>
</comment>
<dbReference type="RefSeq" id="WP_216417452.1">
    <property type="nucleotide sequence ID" value="NZ_JAHLQK010000004.1"/>
</dbReference>
<reference evidence="5 6" key="1">
    <citation type="submission" date="2021-06" db="EMBL/GenBank/DDBJ databases">
        <authorList>
            <person name="Sun Q."/>
            <person name="Li D."/>
        </authorList>
    </citation>
    <scope>NUCLEOTIDE SEQUENCE [LARGE SCALE GENOMIC DNA]</scope>
    <source>
        <strain evidence="5 6">MSJ-5</strain>
    </source>
</reference>
<dbReference type="InterPro" id="IPR050881">
    <property type="entry name" value="LL-DAP_aminotransferase"/>
</dbReference>
<proteinExistence type="predicted"/>
<gene>
    <name evidence="5" type="ORF">KQI88_11540</name>
</gene>
<dbReference type="GO" id="GO:0010285">
    <property type="term" value="F:L,L-diaminopimelate aminotransferase activity"/>
    <property type="evidence" value="ECO:0007669"/>
    <property type="project" value="UniProtKB-EC"/>
</dbReference>
<evidence type="ECO:0000256" key="3">
    <source>
        <dbReference type="ARBA" id="ARBA00022679"/>
    </source>
</evidence>
<dbReference type="EC" id="2.6.1.83" evidence="5"/>
<dbReference type="EMBL" id="JAHLQK010000004">
    <property type="protein sequence ID" value="MBU5677043.1"/>
    <property type="molecule type" value="Genomic_DNA"/>
</dbReference>
<dbReference type="InterPro" id="IPR004839">
    <property type="entry name" value="Aminotransferase_I/II_large"/>
</dbReference>
<dbReference type="InterPro" id="IPR004838">
    <property type="entry name" value="NHTrfase_class1_PyrdxlP-BS"/>
</dbReference>
<name>A0ABS6G3U6_9FIRM</name>
<evidence type="ECO:0000256" key="2">
    <source>
        <dbReference type="ARBA" id="ARBA00022576"/>
    </source>
</evidence>
<evidence type="ECO:0000259" key="4">
    <source>
        <dbReference type="Pfam" id="PF00155"/>
    </source>
</evidence>
<dbReference type="PANTHER" id="PTHR42832:SF3">
    <property type="entry name" value="L-GLUTAMINE--4-(METHYLSULFANYL)-2-OXOBUTANOATE AMINOTRANSFERASE"/>
    <property type="match status" value="1"/>
</dbReference>
<sequence>MSFYADKISERLGGKMFSKKTEVYKFARIKKAKEDAIKMHPHLSLIDLGIGEPDKPADIGVVNTLSLEAGKPENRLYADNGIPEFQEAAAKYLEKIYGLKNINPSTDIIHGIGSKSILSILPMCFINHGDITLTTTPGYPIISTYTRYLGGDVYTLPLYKENNFYPNFSTIPKDILKRAKLLYINYPNNPTGQVATKEFYKEVVEFAYKNNIIVVSDAAYAPITFDGCDPLSFLSVEGAKDVGVELHGLSKGYNMTGWRLAFIVGDPLAIKAYGTVKDNTDSGQFRAIQKAAIYALNNNEISLRNCERYSRRLDLLVSALNEVGFSAKKPKGTFYCYVPIPKGTKSGIIFKTAEEVSDYLIRSSLISTVPWDDAGAYLRLSVTFNANSQAEEIEIIEELKQRLLKLQLIF</sequence>
<comment type="cofactor">
    <cofactor evidence="1">
        <name>pyridoxal 5'-phosphate</name>
        <dbReference type="ChEBI" id="CHEBI:597326"/>
    </cofactor>
</comment>
<accession>A0ABS6G3U6</accession>
<dbReference type="Pfam" id="PF00155">
    <property type="entry name" value="Aminotran_1_2"/>
    <property type="match status" value="1"/>
</dbReference>
<keyword evidence="2 5" id="KW-0032">Aminotransferase</keyword>
<dbReference type="Proteomes" id="UP000779508">
    <property type="component" value="Unassembled WGS sequence"/>
</dbReference>
<protein>
    <submittedName>
        <fullName evidence="5">LL-diaminopimelate aminotransferase</fullName>
        <ecNumber evidence="5">2.6.1.83</ecNumber>
    </submittedName>
</protein>
<dbReference type="PROSITE" id="PS00105">
    <property type="entry name" value="AA_TRANSFER_CLASS_1"/>
    <property type="match status" value="1"/>
</dbReference>
<evidence type="ECO:0000256" key="1">
    <source>
        <dbReference type="ARBA" id="ARBA00001933"/>
    </source>
</evidence>
<evidence type="ECO:0000313" key="6">
    <source>
        <dbReference type="Proteomes" id="UP000779508"/>
    </source>
</evidence>
<dbReference type="NCBIfam" id="NF004937">
    <property type="entry name" value="PRK06290.1"/>
    <property type="match status" value="1"/>
</dbReference>
<dbReference type="CDD" id="cd00609">
    <property type="entry name" value="AAT_like"/>
    <property type="match status" value="1"/>
</dbReference>